<protein>
    <submittedName>
        <fullName evidence="2">Uncharacterized protein</fullName>
    </submittedName>
</protein>
<keyword evidence="1" id="KW-1133">Transmembrane helix</keyword>
<reference evidence="2 3" key="1">
    <citation type="submission" date="2013-08" db="EMBL/GenBank/DDBJ databases">
        <authorList>
            <person name="Weinstock G."/>
            <person name="Sodergren E."/>
            <person name="Wylie T."/>
            <person name="Fulton L."/>
            <person name="Fulton R."/>
            <person name="Fronick C."/>
            <person name="O'Laughlin M."/>
            <person name="Godfrey J."/>
            <person name="Miner T."/>
            <person name="Herter B."/>
            <person name="Appelbaum E."/>
            <person name="Cordes M."/>
            <person name="Lek S."/>
            <person name="Wollam A."/>
            <person name="Pepin K.H."/>
            <person name="Palsikar V.B."/>
            <person name="Mitreva M."/>
            <person name="Wilson R.K."/>
        </authorList>
    </citation>
    <scope>NUCLEOTIDE SEQUENCE [LARGE SCALE GENOMIC DNA]</scope>
    <source>
        <strain evidence="2 3">F0530</strain>
    </source>
</reference>
<evidence type="ECO:0000256" key="1">
    <source>
        <dbReference type="SAM" id="Phobius"/>
    </source>
</evidence>
<feature type="transmembrane region" description="Helical" evidence="1">
    <location>
        <begin position="89"/>
        <end position="107"/>
    </location>
</feature>
<evidence type="ECO:0000313" key="3">
    <source>
        <dbReference type="Proteomes" id="UP000016481"/>
    </source>
</evidence>
<dbReference type="PATRIC" id="fig|1321817.3.peg.911"/>
<accession>U1Q2U4</accession>
<gene>
    <name evidence="2" type="ORF">HMPREF1978_01044</name>
</gene>
<feature type="transmembrane region" description="Helical" evidence="1">
    <location>
        <begin position="62"/>
        <end position="83"/>
    </location>
</feature>
<evidence type="ECO:0000313" key="2">
    <source>
        <dbReference type="EMBL" id="ERH16544.1"/>
    </source>
</evidence>
<name>U1Q2U4_9ACTO</name>
<keyword evidence="1" id="KW-0472">Membrane</keyword>
<sequence>MLSEVQIRVHPDTIASIASIASQEQLGTLAGAVAISASTMMLSPSIPWAEFTSKSGVLRLQLLRTSVFLALNLALIGLTNLLLPANIDTWFRTWLLLILCALTALSASWTNRYVAALAPIAVVMIMSLAGLVPWEFNFVFNLDTAPFQSPLAALLTVLAVVNSRLRLSRQYF</sequence>
<dbReference type="AlphaFoldDB" id="U1Q2U4"/>
<dbReference type="HOGENOM" id="CLU_1575133_0_0_11"/>
<dbReference type="Proteomes" id="UP000016481">
    <property type="component" value="Unassembled WGS sequence"/>
</dbReference>
<keyword evidence="1" id="KW-0812">Transmembrane</keyword>
<proteinExistence type="predicted"/>
<comment type="caution">
    <text evidence="2">The sequence shown here is derived from an EMBL/GenBank/DDBJ whole genome shotgun (WGS) entry which is preliminary data.</text>
</comment>
<organism evidence="2 3">
    <name type="scientific">Actinomyces graevenitzii F0530</name>
    <dbReference type="NCBI Taxonomy" id="1321817"/>
    <lineage>
        <taxon>Bacteria</taxon>
        <taxon>Bacillati</taxon>
        <taxon>Actinomycetota</taxon>
        <taxon>Actinomycetes</taxon>
        <taxon>Actinomycetales</taxon>
        <taxon>Actinomycetaceae</taxon>
        <taxon>Actinomyces</taxon>
    </lineage>
</organism>
<dbReference type="EMBL" id="AWSC01000041">
    <property type="protein sequence ID" value="ERH16544.1"/>
    <property type="molecule type" value="Genomic_DNA"/>
</dbReference>
<feature type="transmembrane region" description="Helical" evidence="1">
    <location>
        <begin position="146"/>
        <end position="165"/>
    </location>
</feature>
<feature type="transmembrane region" description="Helical" evidence="1">
    <location>
        <begin position="114"/>
        <end position="134"/>
    </location>
</feature>